<gene>
    <name evidence="6" type="ORF">YC6258_01353</name>
</gene>
<dbReference type="EMBL" id="CP007142">
    <property type="protein sequence ID" value="AJQ93401.1"/>
    <property type="molecule type" value="Genomic_DNA"/>
</dbReference>
<dbReference type="SMART" id="SM00342">
    <property type="entry name" value="HTH_ARAC"/>
    <property type="match status" value="1"/>
</dbReference>
<dbReference type="Gene3D" id="1.10.10.60">
    <property type="entry name" value="Homeodomain-like"/>
    <property type="match status" value="1"/>
</dbReference>
<dbReference type="PROSITE" id="PS01124">
    <property type="entry name" value="HTH_ARAC_FAMILY_2"/>
    <property type="match status" value="1"/>
</dbReference>
<evidence type="ECO:0000259" key="5">
    <source>
        <dbReference type="PROSITE" id="PS01124"/>
    </source>
</evidence>
<dbReference type="GO" id="GO:0043565">
    <property type="term" value="F:sequence-specific DNA binding"/>
    <property type="evidence" value="ECO:0007669"/>
    <property type="project" value="InterPro"/>
</dbReference>
<dbReference type="PANTHER" id="PTHR11019">
    <property type="entry name" value="HTH-TYPE TRANSCRIPTIONAL REGULATOR NIMR"/>
    <property type="match status" value="1"/>
</dbReference>
<protein>
    <submittedName>
        <fullName evidence="6">AraC-type DNA-binding domain-containing protein</fullName>
    </submittedName>
</protein>
<dbReference type="HOGENOM" id="CLU_000445_87_4_6"/>
<dbReference type="InterPro" id="IPR003313">
    <property type="entry name" value="AraC-bd"/>
</dbReference>
<dbReference type="GO" id="GO:0003700">
    <property type="term" value="F:DNA-binding transcription factor activity"/>
    <property type="evidence" value="ECO:0007669"/>
    <property type="project" value="InterPro"/>
</dbReference>
<evidence type="ECO:0000313" key="7">
    <source>
        <dbReference type="Proteomes" id="UP000032266"/>
    </source>
</evidence>
<accession>A0A0C5VGR0</accession>
<evidence type="ECO:0000256" key="3">
    <source>
        <dbReference type="ARBA" id="ARBA00023125"/>
    </source>
</evidence>
<dbReference type="InterPro" id="IPR011051">
    <property type="entry name" value="RmlC_Cupin_sf"/>
</dbReference>
<dbReference type="PATRIC" id="fig|1445510.3.peg.1326"/>
<dbReference type="PANTHER" id="PTHR11019:SF190">
    <property type="entry name" value="ARAC-FAMILY REGULATORY PROTEIN"/>
    <property type="match status" value="1"/>
</dbReference>
<dbReference type="FunFam" id="1.10.10.60:FF:000132">
    <property type="entry name" value="AraC family transcriptional regulator"/>
    <property type="match status" value="1"/>
</dbReference>
<evidence type="ECO:0000313" key="6">
    <source>
        <dbReference type="EMBL" id="AJQ93401.1"/>
    </source>
</evidence>
<dbReference type="OrthoDB" id="5949386at2"/>
<dbReference type="Proteomes" id="UP000032266">
    <property type="component" value="Chromosome"/>
</dbReference>
<reference evidence="6 7" key="1">
    <citation type="submission" date="2014-01" db="EMBL/GenBank/DDBJ databases">
        <title>Full genme sequencing of cellulolytic bacterium Gynuella sunshinyii YC6258T gen. nov., sp. nov.</title>
        <authorList>
            <person name="Khan H."/>
            <person name="Chung E.J."/>
            <person name="Chung Y.R."/>
        </authorList>
    </citation>
    <scope>NUCLEOTIDE SEQUENCE [LARGE SCALE GENOMIC DNA]</scope>
    <source>
        <strain evidence="6 7">YC6258</strain>
    </source>
</reference>
<keyword evidence="7" id="KW-1185">Reference proteome</keyword>
<dbReference type="InterPro" id="IPR018062">
    <property type="entry name" value="HTH_AraC-typ_CS"/>
</dbReference>
<keyword evidence="4" id="KW-0804">Transcription</keyword>
<organism evidence="6 7">
    <name type="scientific">Gynuella sunshinyii YC6258</name>
    <dbReference type="NCBI Taxonomy" id="1445510"/>
    <lineage>
        <taxon>Bacteria</taxon>
        <taxon>Pseudomonadati</taxon>
        <taxon>Pseudomonadota</taxon>
        <taxon>Gammaproteobacteria</taxon>
        <taxon>Oceanospirillales</taxon>
        <taxon>Saccharospirillaceae</taxon>
        <taxon>Gynuella</taxon>
    </lineage>
</organism>
<keyword evidence="2" id="KW-0805">Transcription regulation</keyword>
<name>A0A0C5VGR0_9GAMM</name>
<evidence type="ECO:0000256" key="4">
    <source>
        <dbReference type="ARBA" id="ARBA00023163"/>
    </source>
</evidence>
<proteinExistence type="predicted"/>
<dbReference type="Pfam" id="PF02311">
    <property type="entry name" value="AraC_binding"/>
    <property type="match status" value="1"/>
</dbReference>
<keyword evidence="1" id="KW-0678">Repressor</keyword>
<evidence type="ECO:0000256" key="2">
    <source>
        <dbReference type="ARBA" id="ARBA00023015"/>
    </source>
</evidence>
<sequence length="268" mass="30587">MTIHNDFLTKIDPVAPGHTIDPQRPVLPYWQATENAMCSAPHAHPRGQFIYSSQGITRVMTETGIYLLPSSQAFWCPPGHQHELYFLGAVRIANLFIDPDWCDYFPINQCVLNVTPLAQELILRAIQIGTDYDSDSKDYRLMVVVIDELSGLKRAPLALPWSNHPSLSKILWQLFEHPASQHNVEYWAAMIHTTPRTLARLFQQEVNMTFSEWRMQARLLYALEQLNHGKSVTYIALELGYSSPSAFIAAFKKIMQKSPLEYISAIRS</sequence>
<dbReference type="PROSITE" id="PS00041">
    <property type="entry name" value="HTH_ARAC_FAMILY_1"/>
    <property type="match status" value="1"/>
</dbReference>
<dbReference type="AlphaFoldDB" id="A0A0C5VGR0"/>
<dbReference type="CDD" id="cd06124">
    <property type="entry name" value="cupin_NimR-like_N"/>
    <property type="match status" value="1"/>
</dbReference>
<evidence type="ECO:0000256" key="1">
    <source>
        <dbReference type="ARBA" id="ARBA00022491"/>
    </source>
</evidence>
<dbReference type="KEGG" id="gsn:YC6258_01353"/>
<feature type="domain" description="HTH araC/xylS-type" evidence="5">
    <location>
        <begin position="168"/>
        <end position="265"/>
    </location>
</feature>
<keyword evidence="3 6" id="KW-0238">DNA-binding</keyword>
<dbReference type="InterPro" id="IPR009057">
    <property type="entry name" value="Homeodomain-like_sf"/>
</dbReference>
<dbReference type="Pfam" id="PF12833">
    <property type="entry name" value="HTH_18"/>
    <property type="match status" value="1"/>
</dbReference>
<dbReference type="RefSeq" id="WP_052830099.1">
    <property type="nucleotide sequence ID" value="NZ_CP007142.1"/>
</dbReference>
<dbReference type="STRING" id="1445510.YC6258_01353"/>
<dbReference type="InterPro" id="IPR018060">
    <property type="entry name" value="HTH_AraC"/>
</dbReference>
<dbReference type="SUPFAM" id="SSF51182">
    <property type="entry name" value="RmlC-like cupins"/>
    <property type="match status" value="1"/>
</dbReference>
<dbReference type="SUPFAM" id="SSF46689">
    <property type="entry name" value="Homeodomain-like"/>
    <property type="match status" value="1"/>
</dbReference>